<gene>
    <name evidence="1" type="ORF">BWR60_18120</name>
</gene>
<dbReference type="RefSeq" id="WP_088152431.1">
    <property type="nucleotide sequence ID" value="NZ_NHON01000032.1"/>
</dbReference>
<keyword evidence="2" id="KW-1185">Reference proteome</keyword>
<dbReference type="AlphaFoldDB" id="A0A211ZKK4"/>
<reference evidence="2" key="1">
    <citation type="submission" date="2017-05" db="EMBL/GenBank/DDBJ databases">
        <authorList>
            <person name="Macchi M."/>
            <person name="Festa S."/>
            <person name="Coppotelli B.M."/>
            <person name="Morelli I.S."/>
        </authorList>
    </citation>
    <scope>NUCLEOTIDE SEQUENCE [LARGE SCALE GENOMIC DNA]</scope>
    <source>
        <strain evidence="2">I</strain>
    </source>
</reference>
<evidence type="ECO:0000313" key="2">
    <source>
        <dbReference type="Proteomes" id="UP000196655"/>
    </source>
</evidence>
<dbReference type="Proteomes" id="UP000196655">
    <property type="component" value="Unassembled WGS sequence"/>
</dbReference>
<evidence type="ECO:0008006" key="3">
    <source>
        <dbReference type="Google" id="ProtNLM"/>
    </source>
</evidence>
<comment type="caution">
    <text evidence="1">The sequence shown here is derived from an EMBL/GenBank/DDBJ whole genome shotgun (WGS) entry which is preliminary data.</text>
</comment>
<proteinExistence type="predicted"/>
<dbReference type="OrthoDB" id="9814791at2"/>
<sequence length="163" mass="18632">MPRYPSLQAALFADGPAPDLVEKMGLYGWLVGDWEMDTRLFAEDGTATPGRGEIHFGWALGGRAIQDVWILPGAFFGTTLRIYDPGLDAWHILWHDPLKQLYTRQLGRAEGRDIVQLGRDDSGGAIRWSFREITPDSFTWRAERSVDGERDWRLLAEFRARRI</sequence>
<organism evidence="1 2">
    <name type="scientific">Inquilinus limosus</name>
    <dbReference type="NCBI Taxonomy" id="171674"/>
    <lineage>
        <taxon>Bacteria</taxon>
        <taxon>Pseudomonadati</taxon>
        <taxon>Pseudomonadota</taxon>
        <taxon>Alphaproteobacteria</taxon>
        <taxon>Rhodospirillales</taxon>
        <taxon>Rhodospirillaceae</taxon>
        <taxon>Inquilinus</taxon>
    </lineage>
</organism>
<protein>
    <recommendedName>
        <fullName evidence="3">DUF1579 domain-containing protein</fullName>
    </recommendedName>
</protein>
<dbReference type="EMBL" id="NHON01000032">
    <property type="protein sequence ID" value="OWJ65801.1"/>
    <property type="molecule type" value="Genomic_DNA"/>
</dbReference>
<name>A0A211ZKK4_9PROT</name>
<evidence type="ECO:0000313" key="1">
    <source>
        <dbReference type="EMBL" id="OWJ65801.1"/>
    </source>
</evidence>
<dbReference type="STRING" id="1122125.GCA_000423185_03866"/>
<accession>A0A211ZKK4</accession>